<feature type="transmembrane region" description="Helical" evidence="2">
    <location>
        <begin position="12"/>
        <end position="31"/>
    </location>
</feature>
<dbReference type="EMBL" id="JALJAT010000003">
    <property type="protein sequence ID" value="KAK4471699.1"/>
    <property type="molecule type" value="Genomic_DNA"/>
</dbReference>
<gene>
    <name evidence="3" type="ORF">MN116_004550</name>
</gene>
<keyword evidence="2" id="KW-0812">Transmembrane</keyword>
<organism evidence="3 4">
    <name type="scientific">Schistosoma mekongi</name>
    <name type="common">Parasitic worm</name>
    <dbReference type="NCBI Taxonomy" id="38744"/>
    <lineage>
        <taxon>Eukaryota</taxon>
        <taxon>Metazoa</taxon>
        <taxon>Spiralia</taxon>
        <taxon>Lophotrochozoa</taxon>
        <taxon>Platyhelminthes</taxon>
        <taxon>Trematoda</taxon>
        <taxon>Digenea</taxon>
        <taxon>Strigeidida</taxon>
        <taxon>Schistosomatoidea</taxon>
        <taxon>Schistosomatidae</taxon>
        <taxon>Schistosoma</taxon>
    </lineage>
</organism>
<keyword evidence="4" id="KW-1185">Reference proteome</keyword>
<accession>A0AAE2D584</accession>
<dbReference type="Proteomes" id="UP001292079">
    <property type="component" value="Unassembled WGS sequence"/>
</dbReference>
<evidence type="ECO:0000256" key="1">
    <source>
        <dbReference type="SAM" id="MobiDB-lite"/>
    </source>
</evidence>
<name>A0AAE2D584_SCHME</name>
<keyword evidence="2" id="KW-0472">Membrane</keyword>
<protein>
    <submittedName>
        <fullName evidence="3">Uncharacterized protein</fullName>
    </submittedName>
</protein>
<evidence type="ECO:0000313" key="3">
    <source>
        <dbReference type="EMBL" id="KAK4471699.1"/>
    </source>
</evidence>
<keyword evidence="2" id="KW-1133">Transmembrane helix</keyword>
<evidence type="ECO:0000313" key="4">
    <source>
        <dbReference type="Proteomes" id="UP001292079"/>
    </source>
</evidence>
<comment type="caution">
    <text evidence="3">The sequence shown here is derived from an EMBL/GenBank/DDBJ whole genome shotgun (WGS) entry which is preliminary data.</text>
</comment>
<reference evidence="3" key="2">
    <citation type="journal article" date="2023" name="Infect Dis Poverty">
        <title>Chromosome-scale genome of the human blood fluke Schistosoma mekongi and its implications for public health.</title>
        <authorList>
            <person name="Zhou M."/>
            <person name="Xu L."/>
            <person name="Xu D."/>
            <person name="Chen W."/>
            <person name="Khan J."/>
            <person name="Hu Y."/>
            <person name="Huang H."/>
            <person name="Wei H."/>
            <person name="Zhang Y."/>
            <person name="Chusongsang P."/>
            <person name="Tanasarnprasert K."/>
            <person name="Hu X."/>
            <person name="Limpanont Y."/>
            <person name="Lv Z."/>
        </authorList>
    </citation>
    <scope>NUCLEOTIDE SEQUENCE</scope>
    <source>
        <strain evidence="3">LV_2022a</strain>
    </source>
</reference>
<dbReference type="AlphaFoldDB" id="A0AAE2D584"/>
<feature type="region of interest" description="Disordered" evidence="1">
    <location>
        <begin position="89"/>
        <end position="108"/>
    </location>
</feature>
<reference evidence="3" key="1">
    <citation type="submission" date="2022-04" db="EMBL/GenBank/DDBJ databases">
        <authorList>
            <person name="Xu L."/>
            <person name="Lv Z."/>
        </authorList>
    </citation>
    <scope>NUCLEOTIDE SEQUENCE</scope>
    <source>
        <strain evidence="3">LV_2022a</strain>
    </source>
</reference>
<proteinExistence type="predicted"/>
<evidence type="ECO:0000256" key="2">
    <source>
        <dbReference type="SAM" id="Phobius"/>
    </source>
</evidence>
<sequence length="108" mass="12920">MSMIMQSPIKLLCNMHHLYIICITLYFHSLIHTTMTSIVQRPSMDVILTKLTETDKQYSQPLNRVINSNEEETLMISPVRYGIYRQRHRYRNDKHRKKQHCSKKSCSH</sequence>